<dbReference type="Proteomes" id="UP000234296">
    <property type="component" value="Unassembled WGS sequence"/>
</dbReference>
<evidence type="ECO:0000313" key="2">
    <source>
        <dbReference type="Proteomes" id="UP000234296"/>
    </source>
</evidence>
<gene>
    <name evidence="1" type="ORF">PZBJ_20155</name>
</gene>
<organism evidence="1 2">
    <name type="scientific">Pantoea endophytica</name>
    <dbReference type="NCBI Taxonomy" id="92488"/>
    <lineage>
        <taxon>Bacteria</taxon>
        <taxon>Pseudomonadati</taxon>
        <taxon>Pseudomonadota</taxon>
        <taxon>Gammaproteobacteria</taxon>
        <taxon>Enterobacterales</taxon>
        <taxon>Erwiniaceae</taxon>
        <taxon>Pantoea</taxon>
    </lineage>
</organism>
<proteinExistence type="predicted"/>
<dbReference type="RefSeq" id="WP_101763967.1">
    <property type="nucleotide sequence ID" value="NZ_PJRT01000032.1"/>
</dbReference>
<dbReference type="EMBL" id="PJRT01000032">
    <property type="protein sequence ID" value="PLR20368.1"/>
    <property type="molecule type" value="Genomic_DNA"/>
</dbReference>
<evidence type="ECO:0000313" key="1">
    <source>
        <dbReference type="EMBL" id="PLR20368.1"/>
    </source>
</evidence>
<accession>A0ABX4SMS4</accession>
<name>A0ABX4SMS4_9GAMM</name>
<comment type="caution">
    <text evidence="1">The sequence shown here is derived from an EMBL/GenBank/DDBJ whole genome shotgun (WGS) entry which is preliminary data.</text>
</comment>
<protein>
    <submittedName>
        <fullName evidence="1">Uncharacterized protein</fullName>
    </submittedName>
</protein>
<keyword evidence="2" id="KW-1185">Reference proteome</keyword>
<reference evidence="2" key="1">
    <citation type="submission" date="2017-12" db="EMBL/GenBank/DDBJ databases">
        <title>The genome sequence of Pantoea sp. 596.</title>
        <authorList>
            <person name="Gao J."/>
            <person name="Mao X."/>
            <person name="Sun J."/>
        </authorList>
    </citation>
    <scope>NUCLEOTIDE SEQUENCE [LARGE SCALE GENOMIC DNA]</scope>
    <source>
        <strain evidence="2">596</strain>
    </source>
</reference>
<sequence>MSEVKRVEIDHKGLPFFDDRGVYVFYEDYAALQQKLDAVLAENVDLRDAGKSAVQHWAAADTGSMERLMDKCMPALRDACNFSPATDAILNEVRAEGAIACGVHLREWYDYQVESRAEDFAAQLRAGSTEGGV</sequence>